<dbReference type="InterPro" id="IPR036259">
    <property type="entry name" value="MFS_trans_sf"/>
</dbReference>
<keyword evidence="5" id="KW-1185">Reference proteome</keyword>
<keyword evidence="3" id="KW-0472">Membrane</keyword>
<keyword evidence="3" id="KW-1133">Transmembrane helix</keyword>
<proteinExistence type="inferred from homology"/>
<accession>A0A9P7UQT2</accession>
<dbReference type="Gene3D" id="1.20.1250.20">
    <property type="entry name" value="MFS general substrate transporter like domains"/>
    <property type="match status" value="2"/>
</dbReference>
<feature type="transmembrane region" description="Helical" evidence="3">
    <location>
        <begin position="36"/>
        <end position="57"/>
    </location>
</feature>
<dbReference type="GeneID" id="66081523"/>
<dbReference type="RefSeq" id="XP_043004930.1">
    <property type="nucleotide sequence ID" value="XM_043157563.1"/>
</dbReference>
<dbReference type="Pfam" id="PF07690">
    <property type="entry name" value="MFS_1"/>
    <property type="match status" value="1"/>
</dbReference>
<feature type="transmembrane region" description="Helical" evidence="3">
    <location>
        <begin position="6"/>
        <end position="24"/>
    </location>
</feature>
<gene>
    <name evidence="4" type="ORF">E1B28_012448</name>
</gene>
<feature type="transmembrane region" description="Helical" evidence="3">
    <location>
        <begin position="99"/>
        <end position="120"/>
    </location>
</feature>
<dbReference type="GO" id="GO:0022857">
    <property type="term" value="F:transmembrane transporter activity"/>
    <property type="evidence" value="ECO:0007669"/>
    <property type="project" value="InterPro"/>
</dbReference>
<feature type="transmembrane region" description="Helical" evidence="3">
    <location>
        <begin position="369"/>
        <end position="392"/>
    </location>
</feature>
<protein>
    <submittedName>
        <fullName evidence="4">Uncharacterized protein</fullName>
    </submittedName>
</protein>
<sequence length="415" mass="45751">MSAWVLDFLIWGLPFTYGVFLDFYKNRDFRDAPPGLIALPGSLCTGILCLSTIYVMPIINRFPAHKFKIMLVGYVVCVSGLIGAAFATEASHLVATQGVLYSVGGSLLYYPMMTYLFEWFVVRKGFAYGVLFSGASTGGVVMPFIIRTLLERYGRKVTLIALAVTFAILILPCFPFLKPRKPIAQTLVSKRFDTKFLRRSVFWILFSANLVQATGSFMPFLYLPAFATDLNLKSTYGNLSVALLNGASGPGMIFFGWLTDRYDLRYAIMLSSVGSAISVFLLWGFSQSLAPLLVLACVYGFLGPSWAALFPRFASVSVGSESHQVPTVVFCFMGGRGTGNVLSAPISAALIHPWNITNKHPYGYGLKGYGPLIVFTGVSLLTSSLAVFHYYIDLSLNLRIRRPMHRVDHGKKSLI</sequence>
<evidence type="ECO:0000256" key="1">
    <source>
        <dbReference type="ARBA" id="ARBA00004141"/>
    </source>
</evidence>
<dbReference type="PANTHER" id="PTHR11360">
    <property type="entry name" value="MONOCARBOXYLATE TRANSPORTER"/>
    <property type="match status" value="1"/>
</dbReference>
<name>A0A9P7UQT2_9AGAR</name>
<dbReference type="GO" id="GO:0016020">
    <property type="term" value="C:membrane"/>
    <property type="evidence" value="ECO:0007669"/>
    <property type="project" value="UniProtKB-SubCell"/>
</dbReference>
<reference evidence="4" key="1">
    <citation type="journal article" date="2021" name="Genome Biol. Evol.">
        <title>The assembled and annotated genome of the fairy-ring fungus Marasmius oreades.</title>
        <authorList>
            <person name="Hiltunen M."/>
            <person name="Ament-Velasquez S.L."/>
            <person name="Johannesson H."/>
        </authorList>
    </citation>
    <scope>NUCLEOTIDE SEQUENCE</scope>
    <source>
        <strain evidence="4">03SP1</strain>
    </source>
</reference>
<dbReference type="InterPro" id="IPR050327">
    <property type="entry name" value="Proton-linked_MCT"/>
</dbReference>
<feature type="transmembrane region" description="Helical" evidence="3">
    <location>
        <begin position="157"/>
        <end position="177"/>
    </location>
</feature>
<feature type="transmembrane region" description="Helical" evidence="3">
    <location>
        <begin position="69"/>
        <end position="87"/>
    </location>
</feature>
<keyword evidence="3" id="KW-0812">Transmembrane</keyword>
<evidence type="ECO:0000313" key="5">
    <source>
        <dbReference type="Proteomes" id="UP001049176"/>
    </source>
</evidence>
<dbReference type="InterPro" id="IPR011701">
    <property type="entry name" value="MFS"/>
</dbReference>
<feature type="transmembrane region" description="Helical" evidence="3">
    <location>
        <begin position="292"/>
        <end position="310"/>
    </location>
</feature>
<comment type="similarity">
    <text evidence="2">Belongs to the major facilitator superfamily. Monocarboxylate porter (TC 2.A.1.13) family.</text>
</comment>
<dbReference type="Proteomes" id="UP001049176">
    <property type="component" value="Chromosome 8"/>
</dbReference>
<dbReference type="EMBL" id="CM032188">
    <property type="protein sequence ID" value="KAG7088459.1"/>
    <property type="molecule type" value="Genomic_DNA"/>
</dbReference>
<organism evidence="4 5">
    <name type="scientific">Marasmius oreades</name>
    <name type="common">fairy-ring Marasmius</name>
    <dbReference type="NCBI Taxonomy" id="181124"/>
    <lineage>
        <taxon>Eukaryota</taxon>
        <taxon>Fungi</taxon>
        <taxon>Dikarya</taxon>
        <taxon>Basidiomycota</taxon>
        <taxon>Agaricomycotina</taxon>
        <taxon>Agaricomycetes</taxon>
        <taxon>Agaricomycetidae</taxon>
        <taxon>Agaricales</taxon>
        <taxon>Marasmiineae</taxon>
        <taxon>Marasmiaceae</taxon>
        <taxon>Marasmius</taxon>
    </lineage>
</organism>
<evidence type="ECO:0000256" key="2">
    <source>
        <dbReference type="ARBA" id="ARBA00006727"/>
    </source>
</evidence>
<evidence type="ECO:0000256" key="3">
    <source>
        <dbReference type="SAM" id="Phobius"/>
    </source>
</evidence>
<dbReference type="AlphaFoldDB" id="A0A9P7UQT2"/>
<comment type="subcellular location">
    <subcellularLocation>
        <location evidence="1">Membrane</location>
        <topology evidence="1">Multi-pass membrane protein</topology>
    </subcellularLocation>
</comment>
<comment type="caution">
    <text evidence="4">The sequence shown here is derived from an EMBL/GenBank/DDBJ whole genome shotgun (WGS) entry which is preliminary data.</text>
</comment>
<dbReference type="OrthoDB" id="2213137at2759"/>
<feature type="transmembrane region" description="Helical" evidence="3">
    <location>
        <begin position="235"/>
        <end position="258"/>
    </location>
</feature>
<feature type="transmembrane region" description="Helical" evidence="3">
    <location>
        <begin position="264"/>
        <end position="285"/>
    </location>
</feature>
<dbReference type="KEGG" id="more:E1B28_012448"/>
<feature type="transmembrane region" description="Helical" evidence="3">
    <location>
        <begin position="201"/>
        <end position="223"/>
    </location>
</feature>
<feature type="transmembrane region" description="Helical" evidence="3">
    <location>
        <begin position="126"/>
        <end position="145"/>
    </location>
</feature>
<dbReference type="SUPFAM" id="SSF103473">
    <property type="entry name" value="MFS general substrate transporter"/>
    <property type="match status" value="1"/>
</dbReference>
<dbReference type="PANTHER" id="PTHR11360:SF287">
    <property type="entry name" value="MFS MONOCARBOXYLATE TRANSPORTER"/>
    <property type="match status" value="1"/>
</dbReference>
<evidence type="ECO:0000313" key="4">
    <source>
        <dbReference type="EMBL" id="KAG7088459.1"/>
    </source>
</evidence>